<evidence type="ECO:0000313" key="8">
    <source>
        <dbReference type="EMBL" id="MBC3790152.1"/>
    </source>
</evidence>
<dbReference type="InterPro" id="IPR000531">
    <property type="entry name" value="Beta-barrel_TonB"/>
</dbReference>
<comment type="subcellular location">
    <subcellularLocation>
        <location evidence="1 4">Cell outer membrane</location>
    </subcellularLocation>
</comment>
<organism evidence="8 9">
    <name type="scientific">Spirosoma utsteinense</name>
    <dbReference type="NCBI Taxonomy" id="2585773"/>
    <lineage>
        <taxon>Bacteria</taxon>
        <taxon>Pseudomonadati</taxon>
        <taxon>Bacteroidota</taxon>
        <taxon>Cytophagia</taxon>
        <taxon>Cytophagales</taxon>
        <taxon>Cytophagaceae</taxon>
        <taxon>Spirosoma</taxon>
    </lineage>
</organism>
<evidence type="ECO:0000256" key="4">
    <source>
        <dbReference type="RuleBase" id="RU003357"/>
    </source>
</evidence>
<dbReference type="InterPro" id="IPR036942">
    <property type="entry name" value="Beta-barrel_TonB_sf"/>
</dbReference>
<evidence type="ECO:0000256" key="1">
    <source>
        <dbReference type="ARBA" id="ARBA00004442"/>
    </source>
</evidence>
<dbReference type="RefSeq" id="WP_186735981.1">
    <property type="nucleotide sequence ID" value="NZ_VFIA01000003.1"/>
</dbReference>
<feature type="chain" id="PRO_5046933982" evidence="5">
    <location>
        <begin position="20"/>
        <end position="959"/>
    </location>
</feature>
<dbReference type="PANTHER" id="PTHR40980:SF4">
    <property type="entry name" value="TONB-DEPENDENT RECEPTOR-LIKE BETA-BARREL DOMAIN-CONTAINING PROTEIN"/>
    <property type="match status" value="1"/>
</dbReference>
<dbReference type="Pfam" id="PF00593">
    <property type="entry name" value="TonB_dep_Rec_b-barrel"/>
    <property type="match status" value="1"/>
</dbReference>
<dbReference type="PANTHER" id="PTHR40980">
    <property type="entry name" value="PLUG DOMAIN-CONTAINING PROTEIN"/>
    <property type="match status" value="1"/>
</dbReference>
<keyword evidence="2 4" id="KW-0472">Membrane</keyword>
<keyword evidence="3" id="KW-0998">Cell outer membrane</keyword>
<keyword evidence="4" id="KW-0798">TonB box</keyword>
<dbReference type="Pfam" id="PF07715">
    <property type="entry name" value="Plug"/>
    <property type="match status" value="1"/>
</dbReference>
<accession>A0ABR6W2N2</accession>
<proteinExistence type="inferred from homology"/>
<comment type="similarity">
    <text evidence="4">Belongs to the TonB-dependent receptor family.</text>
</comment>
<feature type="domain" description="TonB-dependent receptor-like beta-barrel" evidence="6">
    <location>
        <begin position="457"/>
        <end position="901"/>
    </location>
</feature>
<dbReference type="Gene3D" id="2.60.40.1120">
    <property type="entry name" value="Carboxypeptidase-like, regulatory domain"/>
    <property type="match status" value="1"/>
</dbReference>
<dbReference type="Gene3D" id="2.40.170.20">
    <property type="entry name" value="TonB-dependent receptor, beta-barrel domain"/>
    <property type="match status" value="1"/>
</dbReference>
<comment type="caution">
    <text evidence="8">The sequence shown here is derived from an EMBL/GenBank/DDBJ whole genome shotgun (WGS) entry which is preliminary data.</text>
</comment>
<protein>
    <submittedName>
        <fullName evidence="8">Outer membrane receptor protein involved in Fe transport</fullName>
    </submittedName>
</protein>
<evidence type="ECO:0000256" key="2">
    <source>
        <dbReference type="ARBA" id="ARBA00023136"/>
    </source>
</evidence>
<dbReference type="Pfam" id="PF13715">
    <property type="entry name" value="CarbopepD_reg_2"/>
    <property type="match status" value="1"/>
</dbReference>
<feature type="domain" description="TonB-dependent receptor plug" evidence="7">
    <location>
        <begin position="138"/>
        <end position="228"/>
    </location>
</feature>
<evidence type="ECO:0000259" key="7">
    <source>
        <dbReference type="Pfam" id="PF07715"/>
    </source>
</evidence>
<gene>
    <name evidence="8" type="ORF">FH603_636</name>
</gene>
<dbReference type="InterPro" id="IPR037066">
    <property type="entry name" value="Plug_dom_sf"/>
</dbReference>
<dbReference type="SUPFAM" id="SSF49464">
    <property type="entry name" value="Carboxypeptidase regulatory domain-like"/>
    <property type="match status" value="1"/>
</dbReference>
<name>A0ABR6W2N2_9BACT</name>
<dbReference type="Gene3D" id="2.170.130.10">
    <property type="entry name" value="TonB-dependent receptor, plug domain"/>
    <property type="match status" value="1"/>
</dbReference>
<keyword evidence="5" id="KW-0732">Signal</keyword>
<evidence type="ECO:0000256" key="3">
    <source>
        <dbReference type="ARBA" id="ARBA00023237"/>
    </source>
</evidence>
<keyword evidence="9" id="KW-1185">Reference proteome</keyword>
<dbReference type="InterPro" id="IPR012910">
    <property type="entry name" value="Plug_dom"/>
</dbReference>
<evidence type="ECO:0000259" key="6">
    <source>
        <dbReference type="Pfam" id="PF00593"/>
    </source>
</evidence>
<reference evidence="8 9" key="1">
    <citation type="submission" date="2019-06" db="EMBL/GenBank/DDBJ databases">
        <title>Spirosoma utsteinense sp. nov. isolated from Antarctic ice-free soils.</title>
        <authorList>
            <person name="Tahon G."/>
        </authorList>
    </citation>
    <scope>NUCLEOTIDE SEQUENCE [LARGE SCALE GENOMIC DNA]</scope>
    <source>
        <strain evidence="8 9">LMG 31447</strain>
    </source>
</reference>
<keyword evidence="8" id="KW-0675">Receptor</keyword>
<dbReference type="SUPFAM" id="SSF56935">
    <property type="entry name" value="Porins"/>
    <property type="match status" value="1"/>
</dbReference>
<dbReference type="Proteomes" id="UP000700732">
    <property type="component" value="Unassembled WGS sequence"/>
</dbReference>
<dbReference type="InterPro" id="IPR008969">
    <property type="entry name" value="CarboxyPept-like_regulatory"/>
</dbReference>
<sequence>MKRNVLLILFSLIPLAILAQTGTVRGTIKDGKTKESLIGCTVQISGTQLGTTTDVDGAFTLTNVPTGTQKVVISYISYKTKEIPDVRVESGNTTAIETELDEEGKSLQEVVVRANRATNTEIAVITEIKQLKALAVGISAQQIQKSQDRDAAAAIRRVPGVSLVDNRFVLIRGLGTRYNNVLINDVIAPSTEVESRSFSFDIVPSNILDRMIVYKSGSAELPGDFAGGIIKIYTKRRPEQNFTDVGLTVGYRANTTFQSAQSHERGGLSFLGLWDAKQQIPTSFPARSSEFNSLSTIRRASYARLLPNNWALNSVKVAPDVRLAVNTGRRYEWGNVRVSNLTSINYALTNQSTDVNLRLYENTTANDVQQEYNDATYAKSTRLGILHNWTFRFSPNFTLEWKTLFNQLGSTETVVRNGSFVIDGVDVQSYSERFENRSILNSQVSGEHTLSQLTKINWIASYGYSGRWEPDWKRAQYTRTQGATGAEGAAEPFRLNVPVQPNPLNVGRFYSKLNEQVGSLIGNYEHTFGNPSDREPNRLRAGIYGEHRNRDFAARFYGYERVGLINNISGLGIGQAFAPENVTGREGSFSLLDGTVDNDSYNGKTSYAAGYVSGDFNFGTRANLTLGFRGEFYNQTLRLANAPAGTPLVDNNIFSPLPSVNFTYKLTDRHSLRFAYSSTVNRPELRELAPFRYYDFARQIEVQGNTGLKTATIQNFDAKYEFYPTPNELISITGFYKDFTNPIESFLIPIPGAFTFTFTNALSARNYGIELEFRKGFANSSSGFLQNLQVVGNASYINSRVTTGDVIEAPGPSGIIERFGNSTDRNRALANQSPYLINLGLYYANPTSGWQYNVLYNVAGPRIFLVGNIEDPTTYEMPRHVVDFNISKTFNKQIELRLGIQDIFNAPFRFAQDFNGDRKIGRDITSRNATADQNYINYRRGQYVTLTGVYTLGRRIVMP</sequence>
<feature type="signal peptide" evidence="5">
    <location>
        <begin position="1"/>
        <end position="19"/>
    </location>
</feature>
<dbReference type="EMBL" id="VFIA01000003">
    <property type="protein sequence ID" value="MBC3790152.1"/>
    <property type="molecule type" value="Genomic_DNA"/>
</dbReference>
<evidence type="ECO:0000256" key="5">
    <source>
        <dbReference type="SAM" id="SignalP"/>
    </source>
</evidence>
<evidence type="ECO:0000313" key="9">
    <source>
        <dbReference type="Proteomes" id="UP000700732"/>
    </source>
</evidence>